<dbReference type="EMBL" id="JAIWYP010000011">
    <property type="protein sequence ID" value="KAH3740201.1"/>
    <property type="molecule type" value="Genomic_DNA"/>
</dbReference>
<evidence type="ECO:0000256" key="3">
    <source>
        <dbReference type="SAM" id="SignalP"/>
    </source>
</evidence>
<reference evidence="5" key="2">
    <citation type="submission" date="2020-11" db="EMBL/GenBank/DDBJ databases">
        <authorList>
            <person name="McCartney M.A."/>
            <person name="Auch B."/>
            <person name="Kono T."/>
            <person name="Mallez S."/>
            <person name="Becker A."/>
            <person name="Gohl D.M."/>
            <person name="Silverstein K.A.T."/>
            <person name="Koren S."/>
            <person name="Bechman K.B."/>
            <person name="Herman A."/>
            <person name="Abrahante J.E."/>
            <person name="Garbe J."/>
        </authorList>
    </citation>
    <scope>NUCLEOTIDE SEQUENCE</scope>
    <source>
        <strain evidence="5">Duluth1</strain>
        <tissue evidence="5">Whole animal</tissue>
    </source>
</reference>
<dbReference type="InterPro" id="IPR001507">
    <property type="entry name" value="ZP_dom"/>
</dbReference>
<dbReference type="OrthoDB" id="10677561at2759"/>
<gene>
    <name evidence="5" type="ORF">DPMN_046899</name>
</gene>
<keyword evidence="2" id="KW-0472">Membrane</keyword>
<dbReference type="InterPro" id="IPR042235">
    <property type="entry name" value="ZP-C_dom"/>
</dbReference>
<evidence type="ECO:0000313" key="5">
    <source>
        <dbReference type="EMBL" id="KAH3740201.1"/>
    </source>
</evidence>
<proteinExistence type="predicted"/>
<evidence type="ECO:0000259" key="4">
    <source>
        <dbReference type="PROSITE" id="PS51034"/>
    </source>
</evidence>
<feature type="domain" description="ZP" evidence="4">
    <location>
        <begin position="21"/>
        <end position="261"/>
    </location>
</feature>
<dbReference type="Proteomes" id="UP000828390">
    <property type="component" value="Unassembled WGS sequence"/>
</dbReference>
<dbReference type="Pfam" id="PF00100">
    <property type="entry name" value="Zona_pellucida"/>
    <property type="match status" value="1"/>
</dbReference>
<evidence type="ECO:0000256" key="1">
    <source>
        <dbReference type="ARBA" id="ARBA00023157"/>
    </source>
</evidence>
<name>A0A9D4I2N2_DREPO</name>
<feature type="chain" id="PRO_5039195294" description="ZP domain-containing protein" evidence="3">
    <location>
        <begin position="17"/>
        <end position="318"/>
    </location>
</feature>
<feature type="transmembrane region" description="Helical" evidence="2">
    <location>
        <begin position="295"/>
        <end position="317"/>
    </location>
</feature>
<dbReference type="Gene3D" id="2.60.40.4100">
    <property type="entry name" value="Zona pellucida, ZP-C domain"/>
    <property type="match status" value="1"/>
</dbReference>
<keyword evidence="2" id="KW-1133">Transmembrane helix</keyword>
<evidence type="ECO:0000256" key="2">
    <source>
        <dbReference type="SAM" id="Phobius"/>
    </source>
</evidence>
<evidence type="ECO:0000313" key="6">
    <source>
        <dbReference type="Proteomes" id="UP000828390"/>
    </source>
</evidence>
<comment type="caution">
    <text evidence="5">The sequence shown here is derived from an EMBL/GenBank/DDBJ whole genome shotgun (WGS) entry which is preliminary data.</text>
</comment>
<organism evidence="5 6">
    <name type="scientific">Dreissena polymorpha</name>
    <name type="common">Zebra mussel</name>
    <name type="synonym">Mytilus polymorpha</name>
    <dbReference type="NCBI Taxonomy" id="45954"/>
    <lineage>
        <taxon>Eukaryota</taxon>
        <taxon>Metazoa</taxon>
        <taxon>Spiralia</taxon>
        <taxon>Lophotrochozoa</taxon>
        <taxon>Mollusca</taxon>
        <taxon>Bivalvia</taxon>
        <taxon>Autobranchia</taxon>
        <taxon>Heteroconchia</taxon>
        <taxon>Euheterodonta</taxon>
        <taxon>Imparidentia</taxon>
        <taxon>Neoheterodontei</taxon>
        <taxon>Myida</taxon>
        <taxon>Dreissenoidea</taxon>
        <taxon>Dreissenidae</taxon>
        <taxon>Dreissena</taxon>
    </lineage>
</organism>
<dbReference type="InterPro" id="IPR055355">
    <property type="entry name" value="ZP-C"/>
</dbReference>
<feature type="signal peptide" evidence="3">
    <location>
        <begin position="1"/>
        <end position="16"/>
    </location>
</feature>
<dbReference type="AlphaFoldDB" id="A0A9D4I2N2"/>
<keyword evidence="2" id="KW-0812">Transmembrane</keyword>
<sequence>MFRCLLFAALVSVTLASVNFSCGANGDITVVDVPPTKQYGFAIETSSSKQCTYSFNSPTNSAIISGCDKDQQILLTLSSYNNMTANGMQAAVYPDSGSAEIITYVITCQEIPASGITKTLNHTLAPALVTDGPRTFSPAIAIDAALGRYTANVGDLVDWILTIPVQYIATVESCVAEAVGNSSKTVTLMTNNCAVPPALMKPFSASYDPTATATTHTYTTKLTAFQFYGHNQVLISCRVKVCPSSAGDLCKARCPGASRRRRDAQSTALSTKDADSSDGTFLYQTRNVLFVNDPFTLSAASLSLPSLFAIAFALFAAL</sequence>
<keyword evidence="3" id="KW-0732">Signal</keyword>
<keyword evidence="1" id="KW-1015">Disulfide bond</keyword>
<keyword evidence="6" id="KW-1185">Reference proteome</keyword>
<accession>A0A9D4I2N2</accession>
<reference evidence="5" key="1">
    <citation type="journal article" date="2019" name="bioRxiv">
        <title>The Genome of the Zebra Mussel, Dreissena polymorpha: A Resource for Invasive Species Research.</title>
        <authorList>
            <person name="McCartney M.A."/>
            <person name="Auch B."/>
            <person name="Kono T."/>
            <person name="Mallez S."/>
            <person name="Zhang Y."/>
            <person name="Obille A."/>
            <person name="Becker A."/>
            <person name="Abrahante J.E."/>
            <person name="Garbe J."/>
            <person name="Badalamenti J.P."/>
            <person name="Herman A."/>
            <person name="Mangelson H."/>
            <person name="Liachko I."/>
            <person name="Sullivan S."/>
            <person name="Sone E.D."/>
            <person name="Koren S."/>
            <person name="Silverstein K.A.T."/>
            <person name="Beckman K.B."/>
            <person name="Gohl D.M."/>
        </authorList>
    </citation>
    <scope>NUCLEOTIDE SEQUENCE</scope>
    <source>
        <strain evidence="5">Duluth1</strain>
        <tissue evidence="5">Whole animal</tissue>
    </source>
</reference>
<protein>
    <recommendedName>
        <fullName evidence="4">ZP domain-containing protein</fullName>
    </recommendedName>
</protein>
<dbReference type="PROSITE" id="PS51034">
    <property type="entry name" value="ZP_2"/>
    <property type="match status" value="1"/>
</dbReference>